<dbReference type="InterPro" id="IPR001849">
    <property type="entry name" value="PH_domain"/>
</dbReference>
<evidence type="ECO:0000313" key="3">
    <source>
        <dbReference type="Proteomes" id="UP000292082"/>
    </source>
</evidence>
<sequence length="128" mass="13572">MKLSSDQNGDPLELENWIQSVQAAVKTGCTATSDIKKDVISSAISLRVFPSLLQGRATSYSALRDADASANSNAKAHESLPSWMATHLHGASVWSDQVVHQRAPQLADGSGEVALGVVNVSVEHHKAL</sequence>
<dbReference type="Proteomes" id="UP000292082">
    <property type="component" value="Unassembled WGS sequence"/>
</dbReference>
<dbReference type="AlphaFoldDB" id="A0A4V2K674"/>
<reference evidence="2 3" key="1">
    <citation type="submission" date="2019-01" db="EMBL/GenBank/DDBJ databases">
        <title>Draft genome sequences of three monokaryotic isolates of the white-rot basidiomycete fungus Dichomitus squalens.</title>
        <authorList>
            <consortium name="DOE Joint Genome Institute"/>
            <person name="Lopez S.C."/>
            <person name="Andreopoulos B."/>
            <person name="Pangilinan J."/>
            <person name="Lipzen A."/>
            <person name="Riley R."/>
            <person name="Ahrendt S."/>
            <person name="Ng V."/>
            <person name="Barry K."/>
            <person name="Daum C."/>
            <person name="Grigoriev I.V."/>
            <person name="Hilden K.S."/>
            <person name="Makela M.R."/>
            <person name="de Vries R.P."/>
        </authorList>
    </citation>
    <scope>NUCLEOTIDE SEQUENCE [LARGE SCALE GENOMIC DNA]</scope>
    <source>
        <strain evidence="2 3">CBS 464.89</strain>
    </source>
</reference>
<gene>
    <name evidence="2" type="ORF">BD310DRAFT_982762</name>
</gene>
<keyword evidence="3" id="KW-1185">Reference proteome</keyword>
<dbReference type="EMBL" id="ML145352">
    <property type="protein sequence ID" value="TBU51253.1"/>
    <property type="molecule type" value="Genomic_DNA"/>
</dbReference>
<dbReference type="PROSITE" id="PS50003">
    <property type="entry name" value="PH_DOMAIN"/>
    <property type="match status" value="1"/>
</dbReference>
<name>A0A4V2K674_9APHY</name>
<accession>A0A4V2K674</accession>
<feature type="domain" description="PH" evidence="1">
    <location>
        <begin position="1"/>
        <end position="26"/>
    </location>
</feature>
<evidence type="ECO:0000259" key="1">
    <source>
        <dbReference type="PROSITE" id="PS50003"/>
    </source>
</evidence>
<organism evidence="2 3">
    <name type="scientific">Dichomitus squalens</name>
    <dbReference type="NCBI Taxonomy" id="114155"/>
    <lineage>
        <taxon>Eukaryota</taxon>
        <taxon>Fungi</taxon>
        <taxon>Dikarya</taxon>
        <taxon>Basidiomycota</taxon>
        <taxon>Agaricomycotina</taxon>
        <taxon>Agaricomycetes</taxon>
        <taxon>Polyporales</taxon>
        <taxon>Polyporaceae</taxon>
        <taxon>Dichomitus</taxon>
    </lineage>
</organism>
<protein>
    <recommendedName>
        <fullName evidence="1">PH domain-containing protein</fullName>
    </recommendedName>
</protein>
<proteinExistence type="predicted"/>
<evidence type="ECO:0000313" key="2">
    <source>
        <dbReference type="EMBL" id="TBU51253.1"/>
    </source>
</evidence>